<organism evidence="1 2">
    <name type="scientific">Aspergillus fumigatiaffinis</name>
    <dbReference type="NCBI Taxonomy" id="340414"/>
    <lineage>
        <taxon>Eukaryota</taxon>
        <taxon>Fungi</taxon>
        <taxon>Dikarya</taxon>
        <taxon>Ascomycota</taxon>
        <taxon>Pezizomycotina</taxon>
        <taxon>Eurotiomycetes</taxon>
        <taxon>Eurotiomycetidae</taxon>
        <taxon>Eurotiales</taxon>
        <taxon>Aspergillaceae</taxon>
        <taxon>Aspergillus</taxon>
        <taxon>Aspergillus subgen. Fumigati</taxon>
    </lineage>
</organism>
<reference evidence="1" key="1">
    <citation type="journal article" date="2020" name="bioRxiv">
        <title>Genomic and phenotypic heterogeneity of clinical isolates of the human pathogens Aspergillus fumigatus, Aspergillus lentulus and Aspergillus fumigatiaffinis.</title>
        <authorList>
            <person name="dos Santos R.A.C."/>
            <person name="Steenwyk J.L."/>
            <person name="Rivero-Menendez O."/>
            <person name="Mead M.E."/>
            <person name="Silva L.P."/>
            <person name="Bastos R.W."/>
            <person name="Alastruey-Izquierdo A."/>
            <person name="Goldman G.H."/>
            <person name="Rokas A."/>
        </authorList>
    </citation>
    <scope>NUCLEOTIDE SEQUENCE</scope>
    <source>
        <strain evidence="1">CNM-CM6805</strain>
    </source>
</reference>
<dbReference type="Proteomes" id="UP000653565">
    <property type="component" value="Unassembled WGS sequence"/>
</dbReference>
<dbReference type="SUPFAM" id="SSF53067">
    <property type="entry name" value="Actin-like ATPase domain"/>
    <property type="match status" value="2"/>
</dbReference>
<protein>
    <recommendedName>
        <fullName evidence="3">Hsp70 family chaperone</fullName>
    </recommendedName>
</protein>
<comment type="caution">
    <text evidence="1">The sequence shown here is derived from an EMBL/GenBank/DDBJ whole genome shotgun (WGS) entry which is preliminary data.</text>
</comment>
<gene>
    <name evidence="1" type="ORF">CNMCM6805_010422</name>
</gene>
<keyword evidence="2" id="KW-1185">Reference proteome</keyword>
<evidence type="ECO:0000313" key="2">
    <source>
        <dbReference type="Proteomes" id="UP000653565"/>
    </source>
</evidence>
<name>A0A8H4MFT9_9EURO</name>
<dbReference type="PANTHER" id="PTHR14187:SF81">
    <property type="entry name" value="HSP70 FAMILY PROTEIN (AFU_ORTHOLOGUE AFUA_4G14040)"/>
    <property type="match status" value="1"/>
</dbReference>
<dbReference type="EMBL" id="JAAAPX010000009">
    <property type="protein sequence ID" value="KAF4243911.1"/>
    <property type="molecule type" value="Genomic_DNA"/>
</dbReference>
<evidence type="ECO:0008006" key="3">
    <source>
        <dbReference type="Google" id="ProtNLM"/>
    </source>
</evidence>
<sequence length="679" mass="76971">MVAGFLGVPDMRGLRLKSNTGIRSILRHFSLSGMSEGKAGCQEQMAAERERVQQAQIEAPRLKSIGDAESKNLTIEIMAIDESEETKSHYLVIGIDFGTTYTGISYTWSAVYEDDDDIITVQEWPALSGQTENATKVPTQIAYERDESGRATNCWGYLIKPGTPRCVWMKLLLDKKARVTPFDDPNLRRALEEEEMRLPPGKTVEDVTTDFFRELYEFTMQRLRQEYPDILLDMTPIKYCFTMPAIWSDQAQLKTLWAAEEGGFAVRQVDEITLISEPEAAAMATLTNSWPRYGDKIQAREPCVLVCDCGGGTVDLTTYKVVCDDPWKLEECHVGNGGKCGAINLDRNLRDLLSARFGDKFDSLPAHLTSSGSLMMYDFEWNKQVFDTPCPRLRHLRLFMDAEDPEHYDSFDRAVILSEKDMQTIFDPVVDQIIKLVAGQVHAARKSSGPDVTYLLPIGGLSDSPYLRRRLREWCLEHRIRMGGPKHSWGAVVKGAVIRGVERATVVRKKCRRHYGTIATQIYDPGRHGESPPGGFYFDDLYKENMVSNCMVWSIDRGVTIEPGSFEPIQFFCWRRDCDRHLEIPLKSCSLPERPQWFTEQNIEEIDTIVADLTGVDYTQFATGWSRGEMFYEVEFTLEVVLGHEQGTVGFRVRIAGKVISHTYVRVDDGGKRVEKGTS</sequence>
<reference evidence="1" key="2">
    <citation type="submission" date="2020-04" db="EMBL/GenBank/DDBJ databases">
        <authorList>
            <person name="Santos R.A.C."/>
            <person name="Steenwyk J.L."/>
            <person name="Rivero-Menendez O."/>
            <person name="Mead M.E."/>
            <person name="Silva L.P."/>
            <person name="Bastos R.W."/>
            <person name="Alastruey-Izquierdo A."/>
            <person name="Goldman G.H."/>
            <person name="Rokas A."/>
        </authorList>
    </citation>
    <scope>NUCLEOTIDE SEQUENCE</scope>
    <source>
        <strain evidence="1">CNM-CM6805</strain>
    </source>
</reference>
<dbReference type="InterPro" id="IPR043129">
    <property type="entry name" value="ATPase_NBD"/>
</dbReference>
<dbReference type="PANTHER" id="PTHR14187">
    <property type="entry name" value="ALPHA KINASE/ELONGATION FACTOR 2 KINASE"/>
    <property type="match status" value="1"/>
</dbReference>
<dbReference type="Gene3D" id="3.30.420.40">
    <property type="match status" value="2"/>
</dbReference>
<dbReference type="AlphaFoldDB" id="A0A8H4MFT9"/>
<evidence type="ECO:0000313" key="1">
    <source>
        <dbReference type="EMBL" id="KAF4243911.1"/>
    </source>
</evidence>
<accession>A0A8H4MFT9</accession>
<dbReference type="CDD" id="cd10170">
    <property type="entry name" value="ASKHA_NBD_HSP70"/>
    <property type="match status" value="1"/>
</dbReference>
<proteinExistence type="predicted"/>
<dbReference type="Gene3D" id="3.90.640.10">
    <property type="entry name" value="Actin, Chain A, domain 4"/>
    <property type="match status" value="1"/>
</dbReference>